<protein>
    <submittedName>
        <fullName evidence="3">Transcriptional regulator</fullName>
    </submittedName>
</protein>
<reference evidence="1 2" key="2">
    <citation type="submission" date="2018-11" db="EMBL/GenBank/DDBJ databases">
        <authorList>
            <consortium name="Pathogen Informatics"/>
        </authorList>
    </citation>
    <scope>NUCLEOTIDE SEQUENCE [LARGE SCALE GENOMIC DNA]</scope>
</reference>
<evidence type="ECO:0000313" key="1">
    <source>
        <dbReference type="EMBL" id="VDK36672.1"/>
    </source>
</evidence>
<keyword evidence="2" id="KW-1185">Reference proteome</keyword>
<evidence type="ECO:0000313" key="2">
    <source>
        <dbReference type="Proteomes" id="UP000267096"/>
    </source>
</evidence>
<reference evidence="3" key="1">
    <citation type="submission" date="2017-02" db="UniProtKB">
        <authorList>
            <consortium name="WormBaseParasite"/>
        </authorList>
    </citation>
    <scope>IDENTIFICATION</scope>
</reference>
<gene>
    <name evidence="1" type="ORF">ASIM_LOCUS9083</name>
</gene>
<proteinExistence type="predicted"/>
<dbReference type="EMBL" id="UYRR01026619">
    <property type="protein sequence ID" value="VDK36672.1"/>
    <property type="molecule type" value="Genomic_DNA"/>
</dbReference>
<dbReference type="Proteomes" id="UP000267096">
    <property type="component" value="Unassembled WGS sequence"/>
</dbReference>
<sequence length="44" mass="4861">MQRTSSISRAIYHSLSATIFDAIGAIASRVTYDRDSLIGECVRE</sequence>
<accession>A0A0M3JNV2</accession>
<name>A0A0M3JNV2_ANISI</name>
<evidence type="ECO:0000313" key="3">
    <source>
        <dbReference type="WBParaSite" id="ASIM_0000934401-mRNA-1"/>
    </source>
</evidence>
<dbReference type="WBParaSite" id="ASIM_0000934401-mRNA-1">
    <property type="protein sequence ID" value="ASIM_0000934401-mRNA-1"/>
    <property type="gene ID" value="ASIM_0000934401"/>
</dbReference>
<dbReference type="AlphaFoldDB" id="A0A0M3JNV2"/>
<organism evidence="3">
    <name type="scientific">Anisakis simplex</name>
    <name type="common">Herring worm</name>
    <dbReference type="NCBI Taxonomy" id="6269"/>
    <lineage>
        <taxon>Eukaryota</taxon>
        <taxon>Metazoa</taxon>
        <taxon>Ecdysozoa</taxon>
        <taxon>Nematoda</taxon>
        <taxon>Chromadorea</taxon>
        <taxon>Rhabditida</taxon>
        <taxon>Spirurina</taxon>
        <taxon>Ascaridomorpha</taxon>
        <taxon>Ascaridoidea</taxon>
        <taxon>Anisakidae</taxon>
        <taxon>Anisakis</taxon>
        <taxon>Anisakis simplex complex</taxon>
    </lineage>
</organism>